<reference evidence="1" key="1">
    <citation type="submission" date="2021-02" db="EMBL/GenBank/DDBJ databases">
        <authorList>
            <person name="Bekaert M."/>
        </authorList>
    </citation>
    <scope>NUCLEOTIDE SEQUENCE</scope>
    <source>
        <strain evidence="1">IoA-00</strain>
    </source>
</reference>
<dbReference type="EMBL" id="HG994580">
    <property type="protein sequence ID" value="CAF2757526.1"/>
    <property type="molecule type" value="Genomic_DNA"/>
</dbReference>
<organism evidence="1 2">
    <name type="scientific">Lepeophtheirus salmonis</name>
    <name type="common">Salmon louse</name>
    <name type="synonym">Caligus salmonis</name>
    <dbReference type="NCBI Taxonomy" id="72036"/>
    <lineage>
        <taxon>Eukaryota</taxon>
        <taxon>Metazoa</taxon>
        <taxon>Ecdysozoa</taxon>
        <taxon>Arthropoda</taxon>
        <taxon>Crustacea</taxon>
        <taxon>Multicrustacea</taxon>
        <taxon>Hexanauplia</taxon>
        <taxon>Copepoda</taxon>
        <taxon>Siphonostomatoida</taxon>
        <taxon>Caligidae</taxon>
        <taxon>Lepeophtheirus</taxon>
    </lineage>
</organism>
<dbReference type="Proteomes" id="UP000675881">
    <property type="component" value="Chromosome 1"/>
</dbReference>
<protein>
    <submittedName>
        <fullName evidence="1">(salmon louse) hypothetical protein</fullName>
    </submittedName>
</protein>
<accession>A0A7R8CB60</accession>
<dbReference type="AlphaFoldDB" id="A0A7R8CB60"/>
<keyword evidence="2" id="KW-1185">Reference proteome</keyword>
<gene>
    <name evidence="1" type="ORF">LSAA_1954</name>
</gene>
<sequence length="199" mass="22398">MEHLVLTTVLTHQTLCESILSAAATFLLLLQVPVVLSIVVLDKEVPYPSTGYHSSETSPRHSLPAAISKSSGNVAHRSCKCSFRTYFLFLSVLAARVSPGKFYMNRRFVPVTGTGRTTPELLPSFWSKYSTAFYPRSLLMSGDRIHVLTPVFQTKGIDKILFQRDHPPMLPVCRPSRKFYRPTRWEKARSIESNLVGDP</sequence>
<proteinExistence type="predicted"/>
<evidence type="ECO:0000313" key="1">
    <source>
        <dbReference type="EMBL" id="CAF2757526.1"/>
    </source>
</evidence>
<name>A0A7R8CB60_LEPSM</name>
<evidence type="ECO:0000313" key="2">
    <source>
        <dbReference type="Proteomes" id="UP000675881"/>
    </source>
</evidence>